<reference evidence="2" key="1">
    <citation type="submission" date="2022-10" db="EMBL/GenBank/DDBJ databases">
        <title>Puccinia triticina Genome sequencing and assembly.</title>
        <authorList>
            <person name="Li C."/>
        </authorList>
    </citation>
    <scope>NUCLEOTIDE SEQUENCE</scope>
    <source>
        <strain evidence="2">Pt15</strain>
    </source>
</reference>
<dbReference type="RefSeq" id="XP_053016962.1">
    <property type="nucleotide sequence ID" value="XM_053165807.1"/>
</dbReference>
<feature type="region of interest" description="Disordered" evidence="1">
    <location>
        <begin position="24"/>
        <end position="53"/>
    </location>
</feature>
<dbReference type="EMBL" id="CP110421">
    <property type="protein sequence ID" value="WAQ81407.1"/>
    <property type="molecule type" value="Genomic_DNA"/>
</dbReference>
<keyword evidence="3" id="KW-1185">Reference proteome</keyword>
<feature type="region of interest" description="Disordered" evidence="1">
    <location>
        <begin position="445"/>
        <end position="467"/>
    </location>
</feature>
<sequence length="498" mass="55763">MPVETHILTSSTERRRKDKVHIKSYVDSGPVPPNPPQTNLLKNSGAHGSPDSPINLENILSQAVFGKELVHDRTPPRLANLDRILKQTIASVEARQPRTTLVDAETVRNILHPMPGGNPASFRQPVSARGTPLVPNPQPDNRARLLLIPAVSSHRTEQSESNFVHIATRREKHPVNSVSTLTEEQMQLQSFKKSQTDKNSEELASRQKDIVIETVSNPQRINDLKGQPSSSCNGQFARLEFTYEVLKSENLLPEDKEIIGKIRALNPNEKKKIILYENNYKPSDLEMRHARAKSALSKPSRFSRPKKSDKPRTLPDKSRDSPKHCRPDESSSGPTPSELSDSWYSEASSTEDNPMPAPCNPPCDSPPPPQSLARTFNSIFPPGREIYVEQPQVALKATQKYELDPSSCQVAGSTSLVPIYFHSEKEWTLERWAKFTGQEYKPEPEPLPNAIPGPNPEDNSPVWIPAPRLTGPNGWDARLRGIWERFIAPLEEPRVQTP</sequence>
<dbReference type="GeneID" id="77806702"/>
<evidence type="ECO:0000256" key="1">
    <source>
        <dbReference type="SAM" id="MobiDB-lite"/>
    </source>
</evidence>
<gene>
    <name evidence="2" type="ORF">PtA15_1A748</name>
</gene>
<feature type="compositionally biased region" description="Pro residues" evidence="1">
    <location>
        <begin position="355"/>
        <end position="370"/>
    </location>
</feature>
<feature type="compositionally biased region" description="Basic and acidic residues" evidence="1">
    <location>
        <begin position="306"/>
        <end position="329"/>
    </location>
</feature>
<protein>
    <submittedName>
        <fullName evidence="2">Uncharacterized protein</fullName>
    </submittedName>
</protein>
<proteinExistence type="predicted"/>
<evidence type="ECO:0000313" key="2">
    <source>
        <dbReference type="EMBL" id="WAQ81407.1"/>
    </source>
</evidence>
<evidence type="ECO:0000313" key="3">
    <source>
        <dbReference type="Proteomes" id="UP001164743"/>
    </source>
</evidence>
<feature type="region of interest" description="Disordered" evidence="1">
    <location>
        <begin position="289"/>
        <end position="375"/>
    </location>
</feature>
<organism evidence="2 3">
    <name type="scientific">Puccinia triticina</name>
    <dbReference type="NCBI Taxonomy" id="208348"/>
    <lineage>
        <taxon>Eukaryota</taxon>
        <taxon>Fungi</taxon>
        <taxon>Dikarya</taxon>
        <taxon>Basidiomycota</taxon>
        <taxon>Pucciniomycotina</taxon>
        <taxon>Pucciniomycetes</taxon>
        <taxon>Pucciniales</taxon>
        <taxon>Pucciniaceae</taxon>
        <taxon>Puccinia</taxon>
    </lineage>
</organism>
<name>A0ABY7CBW9_9BASI</name>
<accession>A0ABY7CBW9</accession>
<feature type="compositionally biased region" description="Polar residues" evidence="1">
    <location>
        <begin position="330"/>
        <end position="351"/>
    </location>
</feature>
<feature type="compositionally biased region" description="Pro residues" evidence="1">
    <location>
        <begin position="445"/>
        <end position="455"/>
    </location>
</feature>
<dbReference type="Proteomes" id="UP001164743">
    <property type="component" value="Chromosome 1A"/>
</dbReference>